<organism evidence="2 3">
    <name type="scientific">Xylaria arbuscula</name>
    <dbReference type="NCBI Taxonomy" id="114810"/>
    <lineage>
        <taxon>Eukaryota</taxon>
        <taxon>Fungi</taxon>
        <taxon>Dikarya</taxon>
        <taxon>Ascomycota</taxon>
        <taxon>Pezizomycotina</taxon>
        <taxon>Sordariomycetes</taxon>
        <taxon>Xylariomycetidae</taxon>
        <taxon>Xylariales</taxon>
        <taxon>Xylariaceae</taxon>
        <taxon>Xylaria</taxon>
    </lineage>
</organism>
<dbReference type="AlphaFoldDB" id="A0A9W8N3C8"/>
<evidence type="ECO:0000313" key="3">
    <source>
        <dbReference type="Proteomes" id="UP001148614"/>
    </source>
</evidence>
<keyword evidence="3" id="KW-1185">Reference proteome</keyword>
<dbReference type="EMBL" id="JANPWZ010003511">
    <property type="protein sequence ID" value="KAJ3552323.1"/>
    <property type="molecule type" value="Genomic_DNA"/>
</dbReference>
<reference evidence="2" key="1">
    <citation type="submission" date="2022-07" db="EMBL/GenBank/DDBJ databases">
        <title>Genome Sequence of Xylaria arbuscula.</title>
        <authorList>
            <person name="Buettner E."/>
        </authorList>
    </citation>
    <scope>NUCLEOTIDE SEQUENCE</scope>
    <source>
        <strain evidence="2">VT107</strain>
    </source>
</reference>
<feature type="compositionally biased region" description="Basic and acidic residues" evidence="1">
    <location>
        <begin position="51"/>
        <end position="68"/>
    </location>
</feature>
<sequence length="169" mass="18055">MMQTRKAMIKRAHSYHKRPTKSSSGFRHHLNPRARGRTRPLVLPRPVPPRPLDEAPPRDGPGTRDCRESGAANFLGVGLEAVGGFSTKDMSAYFGEVDAKGIHIQAVEETRKALAKASQALVHQLEVHHVGLEVGDGIRELGECGLEGVQREGLVAVDAALGGLAEGGA</sequence>
<proteinExistence type="predicted"/>
<accession>A0A9W8N3C8</accession>
<evidence type="ECO:0000256" key="1">
    <source>
        <dbReference type="SAM" id="MobiDB-lite"/>
    </source>
</evidence>
<comment type="caution">
    <text evidence="2">The sequence shown here is derived from an EMBL/GenBank/DDBJ whole genome shotgun (WGS) entry which is preliminary data.</text>
</comment>
<name>A0A9W8N3C8_9PEZI</name>
<evidence type="ECO:0000313" key="2">
    <source>
        <dbReference type="EMBL" id="KAJ3552323.1"/>
    </source>
</evidence>
<dbReference type="Proteomes" id="UP001148614">
    <property type="component" value="Unassembled WGS sequence"/>
</dbReference>
<feature type="region of interest" description="Disordered" evidence="1">
    <location>
        <begin position="1"/>
        <end position="69"/>
    </location>
</feature>
<gene>
    <name evidence="2" type="ORF">NPX13_g11144</name>
</gene>
<feature type="compositionally biased region" description="Basic residues" evidence="1">
    <location>
        <begin position="7"/>
        <end position="38"/>
    </location>
</feature>
<protein>
    <submittedName>
        <fullName evidence="2">Uncharacterized protein</fullName>
    </submittedName>
</protein>